<accession>A0AAW0U8D8</accession>
<dbReference type="GO" id="GO:0016020">
    <property type="term" value="C:membrane"/>
    <property type="evidence" value="ECO:0007669"/>
    <property type="project" value="UniProtKB-SubCell"/>
</dbReference>
<evidence type="ECO:0000256" key="13">
    <source>
        <dbReference type="ARBA" id="ARBA00025707"/>
    </source>
</evidence>
<keyword evidence="8" id="KW-0443">Lipid metabolism</keyword>
<evidence type="ECO:0000256" key="6">
    <source>
        <dbReference type="ARBA" id="ARBA00022692"/>
    </source>
</evidence>
<organism evidence="17 18">
    <name type="scientific">Scylla paramamosain</name>
    <name type="common">Mud crab</name>
    <dbReference type="NCBI Taxonomy" id="85552"/>
    <lineage>
        <taxon>Eukaryota</taxon>
        <taxon>Metazoa</taxon>
        <taxon>Ecdysozoa</taxon>
        <taxon>Arthropoda</taxon>
        <taxon>Crustacea</taxon>
        <taxon>Multicrustacea</taxon>
        <taxon>Malacostraca</taxon>
        <taxon>Eumalacostraca</taxon>
        <taxon>Eucarida</taxon>
        <taxon>Decapoda</taxon>
        <taxon>Pleocyemata</taxon>
        <taxon>Brachyura</taxon>
        <taxon>Eubrachyura</taxon>
        <taxon>Portunoidea</taxon>
        <taxon>Portunidae</taxon>
        <taxon>Portuninae</taxon>
        <taxon>Scylla</taxon>
    </lineage>
</organism>
<evidence type="ECO:0000256" key="1">
    <source>
        <dbReference type="ARBA" id="ARBA00004370"/>
    </source>
</evidence>
<evidence type="ECO:0000256" key="7">
    <source>
        <dbReference type="ARBA" id="ARBA00022989"/>
    </source>
</evidence>
<evidence type="ECO:0000313" key="17">
    <source>
        <dbReference type="EMBL" id="KAK8394622.1"/>
    </source>
</evidence>
<reference evidence="17 18" key="1">
    <citation type="submission" date="2023-03" db="EMBL/GenBank/DDBJ databases">
        <title>High-quality genome of Scylla paramamosain provides insights in environmental adaptation.</title>
        <authorList>
            <person name="Zhang L."/>
        </authorList>
    </citation>
    <scope>NUCLEOTIDE SEQUENCE [LARGE SCALE GENOMIC DNA]</scope>
    <source>
        <strain evidence="17">LZ_2023a</strain>
        <tissue evidence="17">Muscle</tissue>
    </source>
</reference>
<comment type="similarity">
    <text evidence="3">Belongs to the 1-acyl-sn-glycerol-3-phosphate acyltransferase family.</text>
</comment>
<evidence type="ECO:0000256" key="3">
    <source>
        <dbReference type="ARBA" id="ARBA00008655"/>
    </source>
</evidence>
<evidence type="ECO:0000256" key="15">
    <source>
        <dbReference type="SAM" id="Phobius"/>
    </source>
</evidence>
<dbReference type="CDD" id="cd07991">
    <property type="entry name" value="LPLAT_LPCAT1-like"/>
    <property type="match status" value="1"/>
</dbReference>
<gene>
    <name evidence="17" type="ORF">O3P69_005823</name>
</gene>
<feature type="compositionally biased region" description="Basic and acidic residues" evidence="14">
    <location>
        <begin position="545"/>
        <end position="582"/>
    </location>
</feature>
<sequence length="582" mass="66769">MGVECMHGHPHHHIPTPSLASPHILFIHPSTDTAKRRRVMAWGIGILRSSYESLLLSYGVWEALLPYIIWGQRVVFVCLLLVATVGGRLRLRRKYVQVLDSVFTFAAAKLGDETPLEEEGEARRDSDEVHEAKDSDRVVIDPESPKAEPGSPDGSFKFQDPLPYLAAGMRAVVSDCVTKSFTSAELRTWNMLSRTKHKRYLRLSRSLTVFWVVGVVIRYLFLFPMRLLVTVISLANLVVCCIAVGLLPESEFKRRLNAKVVTWCFDFVAGSISVVARFHNPENRPTHGIAVANHTSPIDCMVLATDQCYDMVGQKSGGILGVFMSALSKSSTHIWFERTEANQRAEAAKRLREHSQNTRLPPILIFPEGCCVNNTAVMQFKKGSFEMDCTIYPIAIRFDPRYGDAFWYQDTFVQYLFSMMTSWAIVVDVWYLPPMQRRQNESGVAFAQRVKALIAHRGGFVQLAWDGLIKLHTTKQDVWRLKQSQWRQKQQKEFARHFEEREEEEEEEKEEDEVNRDVNVKENGQMESEESAKQETKVEKRRKYSEKEEIKESDADENEKRDVKREEETGKGNTNTREKKAQ</sequence>
<keyword evidence="18" id="KW-1185">Reference proteome</keyword>
<feature type="transmembrane region" description="Helical" evidence="15">
    <location>
        <begin position="203"/>
        <end position="221"/>
    </location>
</feature>
<evidence type="ECO:0000256" key="9">
    <source>
        <dbReference type="ARBA" id="ARBA00023136"/>
    </source>
</evidence>
<dbReference type="Proteomes" id="UP001487740">
    <property type="component" value="Unassembled WGS sequence"/>
</dbReference>
<keyword evidence="10" id="KW-0594">Phospholipid biosynthesis</keyword>
<evidence type="ECO:0000256" key="12">
    <source>
        <dbReference type="ARBA" id="ARBA00023315"/>
    </source>
</evidence>
<feature type="region of interest" description="Disordered" evidence="14">
    <location>
        <begin position="497"/>
        <end position="582"/>
    </location>
</feature>
<keyword evidence="5" id="KW-0808">Transferase</keyword>
<evidence type="ECO:0000259" key="16">
    <source>
        <dbReference type="SMART" id="SM00563"/>
    </source>
</evidence>
<keyword evidence="11" id="KW-1208">Phospholipid metabolism</keyword>
<name>A0AAW0U8D8_SCYPA</name>
<keyword evidence="6 15" id="KW-0812">Transmembrane</keyword>
<comment type="pathway">
    <text evidence="2">Lipid metabolism.</text>
</comment>
<dbReference type="Pfam" id="PF01553">
    <property type="entry name" value="Acyltransferase"/>
    <property type="match status" value="1"/>
</dbReference>
<comment type="pathway">
    <text evidence="13">Phospholipid metabolism.</text>
</comment>
<dbReference type="SMART" id="SM00563">
    <property type="entry name" value="PlsC"/>
    <property type="match status" value="1"/>
</dbReference>
<keyword evidence="9 15" id="KW-0472">Membrane</keyword>
<evidence type="ECO:0000256" key="11">
    <source>
        <dbReference type="ARBA" id="ARBA00023264"/>
    </source>
</evidence>
<comment type="caution">
    <text evidence="17">The sequence shown here is derived from an EMBL/GenBank/DDBJ whole genome shotgun (WGS) entry which is preliminary data.</text>
</comment>
<feature type="region of interest" description="Disordered" evidence="14">
    <location>
        <begin position="116"/>
        <end position="156"/>
    </location>
</feature>
<dbReference type="GO" id="GO:0019432">
    <property type="term" value="P:triglyceride biosynthetic process"/>
    <property type="evidence" value="ECO:0007669"/>
    <property type="project" value="TreeGrafter"/>
</dbReference>
<dbReference type="GO" id="GO:0008654">
    <property type="term" value="P:phospholipid biosynthetic process"/>
    <property type="evidence" value="ECO:0007669"/>
    <property type="project" value="UniProtKB-KW"/>
</dbReference>
<feature type="compositionally biased region" description="Basic and acidic residues" evidence="14">
    <location>
        <begin position="121"/>
        <end position="146"/>
    </location>
</feature>
<evidence type="ECO:0000256" key="2">
    <source>
        <dbReference type="ARBA" id="ARBA00005189"/>
    </source>
</evidence>
<feature type="transmembrane region" description="Helical" evidence="15">
    <location>
        <begin position="67"/>
        <end position="87"/>
    </location>
</feature>
<feature type="domain" description="Phospholipid/glycerol acyltransferase" evidence="16">
    <location>
        <begin position="288"/>
        <end position="399"/>
    </location>
</feature>
<dbReference type="EMBL" id="JARAKH010000018">
    <property type="protein sequence ID" value="KAK8394622.1"/>
    <property type="molecule type" value="Genomic_DNA"/>
</dbReference>
<evidence type="ECO:0000256" key="14">
    <source>
        <dbReference type="SAM" id="MobiDB-lite"/>
    </source>
</evidence>
<feature type="transmembrane region" description="Helical" evidence="15">
    <location>
        <begin position="227"/>
        <end position="248"/>
    </location>
</feature>
<dbReference type="InterPro" id="IPR045252">
    <property type="entry name" value="LPCAT1-like"/>
</dbReference>
<dbReference type="PANTHER" id="PTHR23063:SF2">
    <property type="entry name" value="GLYCEROL-3-PHOSPHATE ACYLTRANSFERASE 4, ISOFORM D-RELATED"/>
    <property type="match status" value="1"/>
</dbReference>
<dbReference type="PANTHER" id="PTHR23063">
    <property type="entry name" value="PHOSPHOLIPID ACYLTRANSFERASE"/>
    <property type="match status" value="1"/>
</dbReference>
<evidence type="ECO:0000313" key="18">
    <source>
        <dbReference type="Proteomes" id="UP001487740"/>
    </source>
</evidence>
<dbReference type="InterPro" id="IPR002123">
    <property type="entry name" value="Plipid/glycerol_acylTrfase"/>
</dbReference>
<feature type="compositionally biased region" description="Acidic residues" evidence="14">
    <location>
        <begin position="501"/>
        <end position="514"/>
    </location>
</feature>
<dbReference type="AlphaFoldDB" id="A0AAW0U8D8"/>
<evidence type="ECO:0000256" key="10">
    <source>
        <dbReference type="ARBA" id="ARBA00023209"/>
    </source>
</evidence>
<keyword evidence="4" id="KW-0444">Lipid biosynthesis</keyword>
<keyword evidence="12" id="KW-0012">Acyltransferase</keyword>
<proteinExistence type="inferred from homology"/>
<protein>
    <recommendedName>
        <fullName evidence="16">Phospholipid/glycerol acyltransferase domain-containing protein</fullName>
    </recommendedName>
</protein>
<comment type="subcellular location">
    <subcellularLocation>
        <location evidence="1">Membrane</location>
    </subcellularLocation>
</comment>
<evidence type="ECO:0000256" key="4">
    <source>
        <dbReference type="ARBA" id="ARBA00022516"/>
    </source>
</evidence>
<evidence type="ECO:0000256" key="5">
    <source>
        <dbReference type="ARBA" id="ARBA00022679"/>
    </source>
</evidence>
<evidence type="ECO:0000256" key="8">
    <source>
        <dbReference type="ARBA" id="ARBA00023098"/>
    </source>
</evidence>
<dbReference type="GO" id="GO:0004366">
    <property type="term" value="F:glycerol-3-phosphate O-acyltransferase activity"/>
    <property type="evidence" value="ECO:0007669"/>
    <property type="project" value="TreeGrafter"/>
</dbReference>
<dbReference type="GO" id="GO:0005783">
    <property type="term" value="C:endoplasmic reticulum"/>
    <property type="evidence" value="ECO:0007669"/>
    <property type="project" value="TreeGrafter"/>
</dbReference>
<keyword evidence="7 15" id="KW-1133">Transmembrane helix</keyword>
<feature type="transmembrane region" description="Helical" evidence="15">
    <location>
        <begin position="412"/>
        <end position="432"/>
    </location>
</feature>